<dbReference type="PANTHER" id="PTHR34856">
    <property type="entry name" value="PROTEIN NRFD"/>
    <property type="match status" value="1"/>
</dbReference>
<keyword evidence="5 7" id="KW-1133">Transmembrane helix</keyword>
<evidence type="ECO:0000313" key="8">
    <source>
        <dbReference type="EMBL" id="HEB95636.1"/>
    </source>
</evidence>
<dbReference type="Pfam" id="PF03916">
    <property type="entry name" value="NrfD"/>
    <property type="match status" value="1"/>
</dbReference>
<feature type="transmembrane region" description="Helical" evidence="7">
    <location>
        <begin position="288"/>
        <end position="309"/>
    </location>
</feature>
<evidence type="ECO:0000256" key="1">
    <source>
        <dbReference type="ARBA" id="ARBA00004651"/>
    </source>
</evidence>
<feature type="transmembrane region" description="Helical" evidence="7">
    <location>
        <begin position="218"/>
        <end position="239"/>
    </location>
</feature>
<feature type="transmembrane region" description="Helical" evidence="7">
    <location>
        <begin position="182"/>
        <end position="206"/>
    </location>
</feature>
<feature type="transmembrane region" description="Helical" evidence="7">
    <location>
        <begin position="91"/>
        <end position="112"/>
    </location>
</feature>
<comment type="caution">
    <text evidence="8">The sequence shown here is derived from an EMBL/GenBank/DDBJ whole genome shotgun (WGS) entry which is preliminary data.</text>
</comment>
<evidence type="ECO:0000256" key="5">
    <source>
        <dbReference type="ARBA" id="ARBA00022989"/>
    </source>
</evidence>
<keyword evidence="3" id="KW-1003">Cell membrane</keyword>
<dbReference type="AlphaFoldDB" id="A0A831RMH6"/>
<keyword evidence="6 7" id="KW-0472">Membrane</keyword>
<dbReference type="EMBL" id="DRKP01000051">
    <property type="protein sequence ID" value="HEB95636.1"/>
    <property type="molecule type" value="Genomic_DNA"/>
</dbReference>
<feature type="transmembrane region" description="Helical" evidence="7">
    <location>
        <begin position="12"/>
        <end position="35"/>
    </location>
</feature>
<feature type="transmembrane region" description="Helical" evidence="7">
    <location>
        <begin position="47"/>
        <end position="71"/>
    </location>
</feature>
<evidence type="ECO:0000256" key="4">
    <source>
        <dbReference type="ARBA" id="ARBA00022692"/>
    </source>
</evidence>
<dbReference type="Gene3D" id="1.20.1630.10">
    <property type="entry name" value="Formate dehydrogenase/DMSO reductase domain"/>
    <property type="match status" value="1"/>
</dbReference>
<dbReference type="PANTHER" id="PTHR34856:SF2">
    <property type="entry name" value="PROTEIN NRFD"/>
    <property type="match status" value="1"/>
</dbReference>
<dbReference type="InterPro" id="IPR005614">
    <property type="entry name" value="NrfD-like"/>
</dbReference>
<dbReference type="GO" id="GO:0005886">
    <property type="term" value="C:plasma membrane"/>
    <property type="evidence" value="ECO:0007669"/>
    <property type="project" value="UniProtKB-SubCell"/>
</dbReference>
<evidence type="ECO:0000256" key="6">
    <source>
        <dbReference type="ARBA" id="ARBA00023136"/>
    </source>
</evidence>
<sequence>MDVTMSYATQDIWTWWIAIYLYFGGLGAATLAVTFLTDMYLKPHRDLVLWGAWSGIVLLALGSLMLFGHLLDHVAVIHVLNPLVLFYQPHAWIAWGTQFIIWMMFWGVLYALPYMYISPFFQKLWGVNRVMDWGWVQKIAELSTRYRKFIGWMATINGVGVAVYTGLLVQSFPAVALWHNPGIPLLFTVSAFSTAMAFLLLLMYVVIHDAADDHIRVLYERIDLVLISVELVIIFSFYQFMSSGDESAMRSLQLLWNDLGWLIGFIGFGLVVPFLLELRGVLKGWTSHVPIVAASLLILVGGYLLRHYIMYNGVYAYPW</sequence>
<dbReference type="Proteomes" id="UP000886251">
    <property type="component" value="Unassembled WGS sequence"/>
</dbReference>
<comment type="subcellular location">
    <subcellularLocation>
        <location evidence="1">Cell membrane</location>
        <topology evidence="1">Multi-pass membrane protein</topology>
    </subcellularLocation>
</comment>
<reference evidence="8" key="1">
    <citation type="journal article" date="2020" name="mSystems">
        <title>Genome- and Community-Level Interaction Insights into Carbon Utilization and Element Cycling Functions of Hydrothermarchaeota in Hydrothermal Sediment.</title>
        <authorList>
            <person name="Zhou Z."/>
            <person name="Liu Y."/>
            <person name="Xu W."/>
            <person name="Pan J."/>
            <person name="Luo Z.H."/>
            <person name="Li M."/>
        </authorList>
    </citation>
    <scope>NUCLEOTIDE SEQUENCE [LARGE SCALE GENOMIC DNA]</scope>
    <source>
        <strain evidence="8">HyVt-443</strain>
    </source>
</reference>
<organism evidence="8">
    <name type="scientific">Sedimenticola thiotaurini</name>
    <dbReference type="NCBI Taxonomy" id="1543721"/>
    <lineage>
        <taxon>Bacteria</taxon>
        <taxon>Pseudomonadati</taxon>
        <taxon>Pseudomonadota</taxon>
        <taxon>Gammaproteobacteria</taxon>
        <taxon>Chromatiales</taxon>
        <taxon>Sedimenticolaceae</taxon>
        <taxon>Sedimenticola</taxon>
    </lineage>
</organism>
<evidence type="ECO:0000256" key="3">
    <source>
        <dbReference type="ARBA" id="ARBA00022475"/>
    </source>
</evidence>
<keyword evidence="4 7" id="KW-0812">Transmembrane</keyword>
<feature type="transmembrane region" description="Helical" evidence="7">
    <location>
        <begin position="259"/>
        <end position="276"/>
    </location>
</feature>
<comment type="similarity">
    <text evidence="2">Belongs to the NrfD family.</text>
</comment>
<gene>
    <name evidence="8" type="ORF">ENI96_04300</name>
</gene>
<name>A0A831RMH6_9GAMM</name>
<protein>
    <submittedName>
        <fullName evidence="8">Polysulfide reductase</fullName>
    </submittedName>
</protein>
<feature type="transmembrane region" description="Helical" evidence="7">
    <location>
        <begin position="149"/>
        <end position="170"/>
    </location>
</feature>
<evidence type="ECO:0000256" key="7">
    <source>
        <dbReference type="SAM" id="Phobius"/>
    </source>
</evidence>
<proteinExistence type="inferred from homology"/>
<accession>A0A831RMH6</accession>
<evidence type="ECO:0000256" key="2">
    <source>
        <dbReference type="ARBA" id="ARBA00008929"/>
    </source>
</evidence>
<dbReference type="InterPro" id="IPR052049">
    <property type="entry name" value="Electron_transfer_protein"/>
</dbReference>